<accession>A0A9D4IJ45</accession>
<reference evidence="8" key="1">
    <citation type="journal article" date="2019" name="bioRxiv">
        <title>The Genome of the Zebra Mussel, Dreissena polymorpha: A Resource for Invasive Species Research.</title>
        <authorList>
            <person name="McCartney M.A."/>
            <person name="Auch B."/>
            <person name="Kono T."/>
            <person name="Mallez S."/>
            <person name="Zhang Y."/>
            <person name="Obille A."/>
            <person name="Becker A."/>
            <person name="Abrahante J.E."/>
            <person name="Garbe J."/>
            <person name="Badalamenti J.P."/>
            <person name="Herman A."/>
            <person name="Mangelson H."/>
            <person name="Liachko I."/>
            <person name="Sullivan S."/>
            <person name="Sone E.D."/>
            <person name="Koren S."/>
            <person name="Silverstein K.A.T."/>
            <person name="Beckman K.B."/>
            <person name="Gohl D.M."/>
        </authorList>
    </citation>
    <scope>NUCLEOTIDE SEQUENCE</scope>
    <source>
        <strain evidence="8">Duluth1</strain>
        <tissue evidence="8">Whole animal</tissue>
    </source>
</reference>
<comment type="caution">
    <text evidence="8">The sequence shown here is derived from an EMBL/GenBank/DDBJ whole genome shotgun (WGS) entry which is preliminary data.</text>
</comment>
<evidence type="ECO:0000256" key="1">
    <source>
        <dbReference type="ARBA" id="ARBA00022729"/>
    </source>
</evidence>
<dbReference type="InterPro" id="IPR025733">
    <property type="entry name" value="PAPs_C"/>
</dbReference>
<evidence type="ECO:0000256" key="3">
    <source>
        <dbReference type="RuleBase" id="RU361203"/>
    </source>
</evidence>
<comment type="similarity">
    <text evidence="3">Belongs to the metallophosphoesterase superfamily. Purple acid phosphatase family.</text>
</comment>
<dbReference type="InterPro" id="IPR008963">
    <property type="entry name" value="Purple_acid_Pase-like_N"/>
</dbReference>
<feature type="signal peptide" evidence="3">
    <location>
        <begin position="1"/>
        <end position="19"/>
    </location>
</feature>
<dbReference type="OrthoDB" id="45007at2759"/>
<dbReference type="PANTHER" id="PTHR45867:SF10">
    <property type="entry name" value="PURPLE ACID PHOSPHATASE"/>
    <property type="match status" value="1"/>
</dbReference>
<dbReference type="PANTHER" id="PTHR45867">
    <property type="entry name" value="PURPLE ACID PHOSPHATASE"/>
    <property type="match status" value="1"/>
</dbReference>
<evidence type="ECO:0000313" key="8">
    <source>
        <dbReference type="EMBL" id="KAH3774979.1"/>
    </source>
</evidence>
<feature type="domain" description="Purple acid phosphatase N-terminal" evidence="7">
    <location>
        <begin position="38"/>
        <end position="130"/>
    </location>
</feature>
<name>A0A9D4IJ45_DREPO</name>
<dbReference type="InterPro" id="IPR004843">
    <property type="entry name" value="Calcineurin-like_PHP"/>
</dbReference>
<dbReference type="EC" id="3.1.3.2" evidence="3"/>
<feature type="chain" id="PRO_5039762321" description="Purple acid phosphatase" evidence="3">
    <location>
        <begin position="20"/>
        <end position="571"/>
    </location>
</feature>
<keyword evidence="4" id="KW-0472">Membrane</keyword>
<dbReference type="Gene3D" id="3.60.21.10">
    <property type="match status" value="1"/>
</dbReference>
<evidence type="ECO:0000256" key="4">
    <source>
        <dbReference type="SAM" id="Phobius"/>
    </source>
</evidence>
<proteinExistence type="inferred from homology"/>
<keyword evidence="1 3" id="KW-0732">Signal</keyword>
<keyword evidence="9" id="KW-1185">Reference proteome</keyword>
<dbReference type="InterPro" id="IPR041792">
    <property type="entry name" value="MPP_PAP"/>
</dbReference>
<dbReference type="Proteomes" id="UP000828390">
    <property type="component" value="Unassembled WGS sequence"/>
</dbReference>
<evidence type="ECO:0000259" key="6">
    <source>
        <dbReference type="Pfam" id="PF14008"/>
    </source>
</evidence>
<dbReference type="CDD" id="cd00839">
    <property type="entry name" value="MPP_PAPs"/>
    <property type="match status" value="1"/>
</dbReference>
<dbReference type="Pfam" id="PF00149">
    <property type="entry name" value="Metallophos"/>
    <property type="match status" value="1"/>
</dbReference>
<feature type="transmembrane region" description="Helical" evidence="4">
    <location>
        <begin position="497"/>
        <end position="520"/>
    </location>
</feature>
<dbReference type="SUPFAM" id="SSF49363">
    <property type="entry name" value="Purple acid phosphatase, N-terminal domain"/>
    <property type="match status" value="1"/>
</dbReference>
<comment type="catalytic activity">
    <reaction evidence="3">
        <text>a phosphate monoester + H2O = an alcohol + phosphate</text>
        <dbReference type="Rhea" id="RHEA:15017"/>
        <dbReference type="ChEBI" id="CHEBI:15377"/>
        <dbReference type="ChEBI" id="CHEBI:30879"/>
        <dbReference type="ChEBI" id="CHEBI:43474"/>
        <dbReference type="ChEBI" id="CHEBI:67140"/>
        <dbReference type="EC" id="3.1.3.2"/>
    </reaction>
</comment>
<reference evidence="8" key="2">
    <citation type="submission" date="2020-11" db="EMBL/GenBank/DDBJ databases">
        <authorList>
            <person name="McCartney M.A."/>
            <person name="Auch B."/>
            <person name="Kono T."/>
            <person name="Mallez S."/>
            <person name="Becker A."/>
            <person name="Gohl D.M."/>
            <person name="Silverstein K.A.T."/>
            <person name="Koren S."/>
            <person name="Bechman K.B."/>
            <person name="Herman A."/>
            <person name="Abrahante J.E."/>
            <person name="Garbe J."/>
        </authorList>
    </citation>
    <scope>NUCLEOTIDE SEQUENCE</scope>
    <source>
        <strain evidence="8">Duluth1</strain>
        <tissue evidence="8">Whole animal</tissue>
    </source>
</reference>
<evidence type="ECO:0000313" key="9">
    <source>
        <dbReference type="Proteomes" id="UP000828390"/>
    </source>
</evidence>
<keyword evidence="2" id="KW-0325">Glycoprotein</keyword>
<dbReference type="InterPro" id="IPR015914">
    <property type="entry name" value="PAPs_N"/>
</dbReference>
<dbReference type="AlphaFoldDB" id="A0A9D4IJ45"/>
<dbReference type="GO" id="GO:0003993">
    <property type="term" value="F:acid phosphatase activity"/>
    <property type="evidence" value="ECO:0007669"/>
    <property type="project" value="UniProtKB-EC"/>
</dbReference>
<dbReference type="EMBL" id="JAIWYP010000009">
    <property type="protein sequence ID" value="KAH3774979.1"/>
    <property type="molecule type" value="Genomic_DNA"/>
</dbReference>
<dbReference type="InterPro" id="IPR029052">
    <property type="entry name" value="Metallo-depent_PP-like"/>
</dbReference>
<evidence type="ECO:0000259" key="7">
    <source>
        <dbReference type="Pfam" id="PF16656"/>
    </source>
</evidence>
<keyword evidence="4" id="KW-1133">Transmembrane helix</keyword>
<dbReference type="SUPFAM" id="SSF56300">
    <property type="entry name" value="Metallo-dependent phosphatases"/>
    <property type="match status" value="1"/>
</dbReference>
<evidence type="ECO:0000256" key="2">
    <source>
        <dbReference type="ARBA" id="ARBA00023180"/>
    </source>
</evidence>
<keyword evidence="3" id="KW-0378">Hydrolase</keyword>
<dbReference type="Gene3D" id="2.60.40.380">
    <property type="entry name" value="Purple acid phosphatase-like, N-terminal"/>
    <property type="match status" value="1"/>
</dbReference>
<dbReference type="Pfam" id="PF14008">
    <property type="entry name" value="Metallophos_C"/>
    <property type="match status" value="1"/>
</dbReference>
<protein>
    <recommendedName>
        <fullName evidence="3">Purple acid phosphatase</fullName>
        <ecNumber evidence="3">3.1.3.2</ecNumber>
    </recommendedName>
</protein>
<evidence type="ECO:0000259" key="5">
    <source>
        <dbReference type="Pfam" id="PF00149"/>
    </source>
</evidence>
<sequence length="571" mass="65072">MGMRLVLCMLIQLSTRIMCQNTDKNNIDVELDKVQCKPEQVHIAYGNSLTEMVVMWTTPGQCESQVWYGSGPWDMTEKVHATKETLSYLEPTKAPKYIYRALLNNLEPGKTYYYMPASNDVTNEPLYFKTPPAGPSWSPEFLIYGDLGIHSKSLALLAQEAMHGKYDAVLHIGDFGYNLYDSVPDGQYMGENVGDIFMRQIEEIASHVPYMTAPGNHEIEPSEDFKQYGVRFSMPNTDWPIPLTKIWYSLEIGPVHLISYSSEVFFLQDKRYIEAQRQWLTADLEAANKNRPSTPWIIALGHRPMYCSNNNSDDCRKNDSLVRLGLEDMFFKYGVDLVIQAHEHSYERLWPMYKGVVLAENYTNPRAPIQLITGSAGSKHGVDTMMALNETWSAFRMDDKALNSYARLKVYNATTLYWEQVAVFGGAVLDSIWVTQESHGPFSSSAFQGEQKVKIDEQIKVDEQNLEKHNLRQKPETTGDTFKDKVSKVIQGADIKVIIGVSFAVFILVFLLVVCIVRACSGRRTKSYRRWDSLDYGKKFYSNVKTDDTNVDDFEVDVTDGRSKLIDSSRD</sequence>
<organism evidence="8 9">
    <name type="scientific">Dreissena polymorpha</name>
    <name type="common">Zebra mussel</name>
    <name type="synonym">Mytilus polymorpha</name>
    <dbReference type="NCBI Taxonomy" id="45954"/>
    <lineage>
        <taxon>Eukaryota</taxon>
        <taxon>Metazoa</taxon>
        <taxon>Spiralia</taxon>
        <taxon>Lophotrochozoa</taxon>
        <taxon>Mollusca</taxon>
        <taxon>Bivalvia</taxon>
        <taxon>Autobranchia</taxon>
        <taxon>Heteroconchia</taxon>
        <taxon>Euheterodonta</taxon>
        <taxon>Imparidentia</taxon>
        <taxon>Neoheterodontei</taxon>
        <taxon>Myida</taxon>
        <taxon>Dreissenoidea</taxon>
        <taxon>Dreissenidae</taxon>
        <taxon>Dreissena</taxon>
    </lineage>
</organism>
<feature type="domain" description="Purple acid phosphatase C-terminal" evidence="6">
    <location>
        <begin position="367"/>
        <end position="431"/>
    </location>
</feature>
<feature type="domain" description="Calcineurin-like phosphoesterase" evidence="5">
    <location>
        <begin position="141"/>
        <end position="346"/>
    </location>
</feature>
<dbReference type="GO" id="GO:0046872">
    <property type="term" value="F:metal ion binding"/>
    <property type="evidence" value="ECO:0007669"/>
    <property type="project" value="InterPro"/>
</dbReference>
<keyword evidence="4" id="KW-0812">Transmembrane</keyword>
<dbReference type="Pfam" id="PF16656">
    <property type="entry name" value="Pur_ac_phosph_N"/>
    <property type="match status" value="1"/>
</dbReference>
<gene>
    <name evidence="8" type="ORF">DPMN_176374</name>
</gene>